<dbReference type="InterPro" id="IPR008538">
    <property type="entry name" value="Uma2"/>
</dbReference>
<dbReference type="SUPFAM" id="SSF52980">
    <property type="entry name" value="Restriction endonuclease-like"/>
    <property type="match status" value="1"/>
</dbReference>
<sequence>MAPDVYVVFGVANRKRDNYKVWEEGGITPDFVLEITSETTQTKDQETKPEIYRALGVREYFQYDPSGDYLNPILQGVRLINNQYEPIAANNIAFDTLWLFSEVLELELHIIAGELRFRVPQTGEFLKTHKEENLGRLAEQQARLAEQQARLAAESAFQQSEQARLAAESTLRSLVTQLLNSGMSLEQVAQMINLSTLEVRRLVGENF</sequence>
<evidence type="ECO:0000313" key="3">
    <source>
        <dbReference type="Proteomes" id="UP000702425"/>
    </source>
</evidence>
<dbReference type="PANTHER" id="PTHR33352">
    <property type="entry name" value="SLR1095 PROTEIN"/>
    <property type="match status" value="1"/>
</dbReference>
<dbReference type="RefSeq" id="WP_339382801.1">
    <property type="nucleotide sequence ID" value="NZ_CAWPPK010000157.1"/>
</dbReference>
<evidence type="ECO:0000313" key="2">
    <source>
        <dbReference type="EMBL" id="NQE34064.1"/>
    </source>
</evidence>
<proteinExistence type="predicted"/>
<accession>A0ABX2CUI8</accession>
<dbReference type="Gene3D" id="3.90.1570.10">
    <property type="entry name" value="tt1808, chain A"/>
    <property type="match status" value="1"/>
</dbReference>
<organism evidence="2 3">
    <name type="scientific">Microcoleus asticus IPMA8</name>
    <dbReference type="NCBI Taxonomy" id="2563858"/>
    <lineage>
        <taxon>Bacteria</taxon>
        <taxon>Bacillati</taxon>
        <taxon>Cyanobacteriota</taxon>
        <taxon>Cyanophyceae</taxon>
        <taxon>Oscillatoriophycideae</taxon>
        <taxon>Oscillatoriales</taxon>
        <taxon>Microcoleaceae</taxon>
        <taxon>Microcoleus</taxon>
        <taxon>Microcoleus asticus</taxon>
    </lineage>
</organism>
<protein>
    <recommendedName>
        <fullName evidence="1">Putative restriction endonuclease domain-containing protein</fullName>
    </recommendedName>
</protein>
<feature type="domain" description="Putative restriction endonuclease" evidence="1">
    <location>
        <begin position="2"/>
        <end position="71"/>
    </location>
</feature>
<dbReference type="Proteomes" id="UP000702425">
    <property type="component" value="Unassembled WGS sequence"/>
</dbReference>
<dbReference type="CDD" id="cd06260">
    <property type="entry name" value="DUF820-like"/>
    <property type="match status" value="1"/>
</dbReference>
<dbReference type="Pfam" id="PF05685">
    <property type="entry name" value="Uma2"/>
    <property type="match status" value="1"/>
</dbReference>
<dbReference type="InterPro" id="IPR012296">
    <property type="entry name" value="Nuclease_put_TT1808"/>
</dbReference>
<reference evidence="2 3" key="1">
    <citation type="journal article" date="2020" name="Sci. Rep.">
        <title>A novel cyanobacterial geosmin producer, revising GeoA distribution and dispersion patterns in Bacteria.</title>
        <authorList>
            <person name="Churro C."/>
            <person name="Semedo-Aguiar A.P."/>
            <person name="Silva A.D."/>
            <person name="Pereira-Leal J.B."/>
            <person name="Leite R.B."/>
        </authorList>
    </citation>
    <scope>NUCLEOTIDE SEQUENCE [LARGE SCALE GENOMIC DNA]</scope>
    <source>
        <strain evidence="2 3">IPMA8</strain>
    </source>
</reference>
<evidence type="ECO:0000259" key="1">
    <source>
        <dbReference type="Pfam" id="PF05685"/>
    </source>
</evidence>
<gene>
    <name evidence="2" type="ORF">E5S67_01787</name>
</gene>
<keyword evidence="3" id="KW-1185">Reference proteome</keyword>
<name>A0ABX2CUI8_9CYAN</name>
<dbReference type="EMBL" id="SRRZ01000024">
    <property type="protein sequence ID" value="NQE34064.1"/>
    <property type="molecule type" value="Genomic_DNA"/>
</dbReference>
<dbReference type="InterPro" id="IPR011335">
    <property type="entry name" value="Restrct_endonuc-II-like"/>
</dbReference>
<dbReference type="PANTHER" id="PTHR33352:SF3">
    <property type="entry name" value="SLR1612 PROTEIN"/>
    <property type="match status" value="1"/>
</dbReference>
<comment type="caution">
    <text evidence="2">The sequence shown here is derived from an EMBL/GenBank/DDBJ whole genome shotgun (WGS) entry which is preliminary data.</text>
</comment>